<proteinExistence type="predicted"/>
<evidence type="ECO:0000313" key="6">
    <source>
        <dbReference type="Proteomes" id="UP000887116"/>
    </source>
</evidence>
<dbReference type="InterPro" id="IPR010982">
    <property type="entry name" value="Lambda_DNA-bd_dom_sf"/>
</dbReference>
<feature type="compositionally biased region" description="Polar residues" evidence="2">
    <location>
        <begin position="102"/>
        <end position="111"/>
    </location>
</feature>
<sequence>MSNKIIVPFNDKEGNTYELNIDLNVLSKDNSISKAIVGIFKKNQRSIPAGDDLSKLPEILDAIAGKKNLLSAFSSKTTNKKAKNLESKKPSSQDGRDKPSNSEEGLNNHYSRQGRSRKSNPFISPLQKIEPSWDENEKLNRFKNAVIKAENINEVVEALKQAIGKGVRMNAYYDGQRSFADIVMCKILSNQFTKDEQEKIVGALMLRGATFSYDLLKDKLASEIYSKLQPNIQPQIDGQLQKLKEAGKNAVQGGSVEEVEIDNDTFYMKFSKNSTVEPAKVIEGTSNLGLNKGWVESGGYIIKIDNGEIEVRSEKGGARNYIDVSDNSDFQMTLHSSLGELKIRLCHDAKNYGQVQVIVEDKETWEKLQEEGGEIMENCLLGGKTVEKAIREGGFTRCGIWSEKRATEEIKAVSKNETLSVRQEVRNYRLKRGYTQKDLANKIGVKYWLILQYEKGGRRIPIKKLYAIAEALSVSVKDLVFGQTVSKRCFEGEEIARRYKEIKSQELRKIFYLLTKFIRVSEESSAKAVKTEVAQGLVKEGVSVDIISQTTNLSIDEYGEKKIHILHEIGQRIKEWRLRRGYTQEDLANKIGGITNQGIYEYEQGRAAVSLETLDEIAKVLSISIVDLLPETTENEDEAELSSLIEEYKKIESQELRDVLIKSLFEGIRVCREKVREAKKIEVARNLVKEGISVDIISQTTGLSINKVV</sequence>
<name>A0A8X6HQX5_TRICU</name>
<dbReference type="SUPFAM" id="SSF47413">
    <property type="entry name" value="lambda repressor-like DNA-binding domains"/>
    <property type="match status" value="2"/>
</dbReference>
<feature type="compositionally biased region" description="Basic and acidic residues" evidence="2">
    <location>
        <begin position="83"/>
        <end position="101"/>
    </location>
</feature>
<feature type="domain" description="HTH cro/C1-type" evidence="3">
    <location>
        <begin position="425"/>
        <end position="479"/>
    </location>
</feature>
<feature type="domain" description="HTH cro/C1-type" evidence="3">
    <location>
        <begin position="573"/>
        <end position="628"/>
    </location>
</feature>
<dbReference type="CDD" id="cd00093">
    <property type="entry name" value="HTH_XRE"/>
    <property type="match status" value="2"/>
</dbReference>
<dbReference type="EMBL" id="BMAO01039024">
    <property type="protein sequence ID" value="GFR28364.1"/>
    <property type="molecule type" value="Genomic_DNA"/>
</dbReference>
<keyword evidence="6" id="KW-1185">Reference proteome</keyword>
<dbReference type="Proteomes" id="UP000887116">
    <property type="component" value="Unassembled WGS sequence"/>
</dbReference>
<protein>
    <recommendedName>
        <fullName evidence="3">HTH cro/C1-type domain-containing protein</fullName>
    </recommendedName>
</protein>
<dbReference type="PROSITE" id="PS50943">
    <property type="entry name" value="HTH_CROC1"/>
    <property type="match status" value="2"/>
</dbReference>
<gene>
    <name evidence="5" type="ORF">TNCT_165701</name>
    <name evidence="4" type="ORF">TNCT_698081</name>
</gene>
<dbReference type="PANTHER" id="PTHR46558">
    <property type="entry name" value="TRACRIPTIONAL REGULATORY PROTEIN-RELATED-RELATED"/>
    <property type="match status" value="1"/>
</dbReference>
<feature type="region of interest" description="Disordered" evidence="2">
    <location>
        <begin position="75"/>
        <end position="127"/>
    </location>
</feature>
<dbReference type="Gene3D" id="1.10.260.40">
    <property type="entry name" value="lambda repressor-like DNA-binding domains"/>
    <property type="match status" value="2"/>
</dbReference>
<dbReference type="Pfam" id="PF01381">
    <property type="entry name" value="HTH_3"/>
    <property type="match status" value="2"/>
</dbReference>
<evidence type="ECO:0000313" key="4">
    <source>
        <dbReference type="EMBL" id="GFR28364.1"/>
    </source>
</evidence>
<dbReference type="GO" id="GO:0003677">
    <property type="term" value="F:DNA binding"/>
    <property type="evidence" value="ECO:0007669"/>
    <property type="project" value="UniProtKB-KW"/>
</dbReference>
<organism evidence="4 6">
    <name type="scientific">Trichonephila clavata</name>
    <name type="common">Joro spider</name>
    <name type="synonym">Nephila clavata</name>
    <dbReference type="NCBI Taxonomy" id="2740835"/>
    <lineage>
        <taxon>Eukaryota</taxon>
        <taxon>Metazoa</taxon>
        <taxon>Ecdysozoa</taxon>
        <taxon>Arthropoda</taxon>
        <taxon>Chelicerata</taxon>
        <taxon>Arachnida</taxon>
        <taxon>Araneae</taxon>
        <taxon>Araneomorphae</taxon>
        <taxon>Entelegynae</taxon>
        <taxon>Araneoidea</taxon>
        <taxon>Nephilidae</taxon>
        <taxon>Trichonephila</taxon>
    </lineage>
</organism>
<dbReference type="InterPro" id="IPR001387">
    <property type="entry name" value="Cro/C1-type_HTH"/>
</dbReference>
<reference evidence="4" key="1">
    <citation type="submission" date="2020-07" db="EMBL/GenBank/DDBJ databases">
        <title>Multicomponent nature underlies the extraordinary mechanical properties of spider dragline silk.</title>
        <authorList>
            <person name="Kono N."/>
            <person name="Nakamura H."/>
            <person name="Mori M."/>
            <person name="Yoshida Y."/>
            <person name="Ohtoshi R."/>
            <person name="Malay A.D."/>
            <person name="Moran D.A.P."/>
            <person name="Tomita M."/>
            <person name="Numata K."/>
            <person name="Arakawa K."/>
        </authorList>
    </citation>
    <scope>NUCLEOTIDE SEQUENCE</scope>
</reference>
<dbReference type="SMART" id="SM00530">
    <property type="entry name" value="HTH_XRE"/>
    <property type="match status" value="2"/>
</dbReference>
<evidence type="ECO:0000313" key="5">
    <source>
        <dbReference type="EMBL" id="GFR32255.1"/>
    </source>
</evidence>
<evidence type="ECO:0000259" key="3">
    <source>
        <dbReference type="PROSITE" id="PS50943"/>
    </source>
</evidence>
<keyword evidence="1" id="KW-0238">DNA-binding</keyword>
<accession>A0A8X6HQX5</accession>
<evidence type="ECO:0000256" key="2">
    <source>
        <dbReference type="SAM" id="MobiDB-lite"/>
    </source>
</evidence>
<dbReference type="PANTHER" id="PTHR46558:SF11">
    <property type="entry name" value="HTH-TYPE TRANSCRIPTIONAL REGULATOR XRE"/>
    <property type="match status" value="1"/>
</dbReference>
<dbReference type="OrthoDB" id="7231540at2759"/>
<dbReference type="EMBL" id="BMAO01009635">
    <property type="protein sequence ID" value="GFR32255.1"/>
    <property type="molecule type" value="Genomic_DNA"/>
</dbReference>
<dbReference type="AlphaFoldDB" id="A0A8X6HQX5"/>
<evidence type="ECO:0000256" key="1">
    <source>
        <dbReference type="ARBA" id="ARBA00023125"/>
    </source>
</evidence>
<comment type="caution">
    <text evidence="4">The sequence shown here is derived from an EMBL/GenBank/DDBJ whole genome shotgun (WGS) entry which is preliminary data.</text>
</comment>